<name>A0A2I1DQV3_9PROT</name>
<reference evidence="1 2" key="1">
    <citation type="submission" date="2017-03" db="EMBL/GenBank/DDBJ databases">
        <title>Draft genime sequence of the acidophilic sulfur-oxidizing bacterium Acidithiobacillus sp. SH, isolated from seawater.</title>
        <authorList>
            <person name="Sharmin S."/>
            <person name="Tokuhisa M."/>
            <person name="Kanao T."/>
            <person name="Kamimura K."/>
        </authorList>
    </citation>
    <scope>NUCLEOTIDE SEQUENCE [LARGE SCALE GENOMIC DNA]</scope>
    <source>
        <strain evidence="1 2">SH</strain>
    </source>
</reference>
<dbReference type="AlphaFoldDB" id="A0A2I1DQV3"/>
<evidence type="ECO:0000313" key="2">
    <source>
        <dbReference type="Proteomes" id="UP000234329"/>
    </source>
</evidence>
<dbReference type="InParanoid" id="A0A2I1DQV3"/>
<protein>
    <submittedName>
        <fullName evidence="1">Uncharacterized protein</fullName>
    </submittedName>
</protein>
<organism evidence="1 2">
    <name type="scientific">Acidithiobacillus marinus</name>
    <dbReference type="NCBI Taxonomy" id="187490"/>
    <lineage>
        <taxon>Bacteria</taxon>
        <taxon>Pseudomonadati</taxon>
        <taxon>Pseudomonadota</taxon>
        <taxon>Acidithiobacillia</taxon>
        <taxon>Acidithiobacillales</taxon>
        <taxon>Acidithiobacillaceae</taxon>
        <taxon>Acidithiobacillus</taxon>
    </lineage>
</organism>
<dbReference type="OrthoDB" id="5298001at2"/>
<sequence>MKIVYTLVIIGALALFALLLWWARGQVAIGSHAPKDSSNWYVQHPQHLAAENMRCWTLLRETSFADLDKVMAAHPHCHAVYEAIQEQDVTRAD</sequence>
<evidence type="ECO:0000313" key="1">
    <source>
        <dbReference type="EMBL" id="PKY12235.1"/>
    </source>
</evidence>
<dbReference type="EMBL" id="MXAV01000002">
    <property type="protein sequence ID" value="PKY12235.1"/>
    <property type="molecule type" value="Genomic_DNA"/>
</dbReference>
<keyword evidence="2" id="KW-1185">Reference proteome</keyword>
<accession>A0A2I1DQV3</accession>
<dbReference type="Proteomes" id="UP000234329">
    <property type="component" value="Unassembled WGS sequence"/>
</dbReference>
<proteinExistence type="predicted"/>
<dbReference type="RefSeq" id="WP_101536437.1">
    <property type="nucleotide sequence ID" value="NZ_MXAV01000002.1"/>
</dbReference>
<gene>
    <name evidence="1" type="ORF">B1757_00370</name>
</gene>
<comment type="caution">
    <text evidence="1">The sequence shown here is derived from an EMBL/GenBank/DDBJ whole genome shotgun (WGS) entry which is preliminary data.</text>
</comment>